<feature type="compositionally biased region" description="Acidic residues" evidence="9">
    <location>
        <begin position="326"/>
        <end position="353"/>
    </location>
</feature>
<evidence type="ECO:0000313" key="11">
    <source>
        <dbReference type="Proteomes" id="UP000504632"/>
    </source>
</evidence>
<evidence type="ECO:0000256" key="9">
    <source>
        <dbReference type="SAM" id="MobiDB-lite"/>
    </source>
</evidence>
<feature type="compositionally biased region" description="Basic and acidic residues" evidence="9">
    <location>
        <begin position="354"/>
        <end position="372"/>
    </location>
</feature>
<evidence type="ECO:0000256" key="8">
    <source>
        <dbReference type="SAM" id="Coils"/>
    </source>
</evidence>
<keyword evidence="7 10" id="KW-0472">Membrane</keyword>
<proteinExistence type="inferred from homology"/>
<comment type="subcellular location">
    <subcellularLocation>
        <location evidence="1">Membrane</location>
        <topology evidence="1">Single-pass type II membrane protein</topology>
    </subcellularLocation>
</comment>
<evidence type="ECO:0000256" key="6">
    <source>
        <dbReference type="ARBA" id="ARBA00023054"/>
    </source>
</evidence>
<evidence type="ECO:0000256" key="4">
    <source>
        <dbReference type="ARBA" id="ARBA00022968"/>
    </source>
</evidence>
<feature type="region of interest" description="Disordered" evidence="9">
    <location>
        <begin position="185"/>
        <end position="396"/>
    </location>
</feature>
<dbReference type="OrthoDB" id="9947543at2759"/>
<keyword evidence="4" id="KW-0735">Signal-anchor</keyword>
<dbReference type="GO" id="GO:0016020">
    <property type="term" value="C:membrane"/>
    <property type="evidence" value="ECO:0007669"/>
    <property type="project" value="UniProtKB-SubCell"/>
</dbReference>
<dbReference type="PANTHER" id="PTHR15896:SF8">
    <property type="entry name" value="GOLGI MEMBRANE PROTEIN 1"/>
    <property type="match status" value="1"/>
</dbReference>
<feature type="compositionally biased region" description="Basic and acidic residues" evidence="9">
    <location>
        <begin position="237"/>
        <end position="273"/>
    </location>
</feature>
<feature type="compositionally biased region" description="Acidic residues" evidence="9">
    <location>
        <begin position="376"/>
        <end position="385"/>
    </location>
</feature>
<dbReference type="GeneID" id="115820364"/>
<feature type="coiled-coil region" evidence="8">
    <location>
        <begin position="39"/>
        <end position="155"/>
    </location>
</feature>
<feature type="transmembrane region" description="Helical" evidence="10">
    <location>
        <begin position="16"/>
        <end position="34"/>
    </location>
</feature>
<evidence type="ECO:0000256" key="5">
    <source>
        <dbReference type="ARBA" id="ARBA00022989"/>
    </source>
</evidence>
<dbReference type="Proteomes" id="UP000504632">
    <property type="component" value="Chromosome 1"/>
</dbReference>
<dbReference type="RefSeq" id="XP_030639785.1">
    <property type="nucleotide sequence ID" value="XM_030783925.1"/>
</dbReference>
<feature type="compositionally biased region" description="Basic and acidic residues" evidence="9">
    <location>
        <begin position="306"/>
        <end position="325"/>
    </location>
</feature>
<dbReference type="GO" id="GO:0005794">
    <property type="term" value="C:Golgi apparatus"/>
    <property type="evidence" value="ECO:0007669"/>
    <property type="project" value="TreeGrafter"/>
</dbReference>
<gene>
    <name evidence="12" type="primary">golm1</name>
</gene>
<dbReference type="InParanoid" id="A0A6J2W355"/>
<name>A0A6J2W355_CHACN</name>
<keyword evidence="11" id="KW-1185">Reference proteome</keyword>
<evidence type="ECO:0000256" key="3">
    <source>
        <dbReference type="ARBA" id="ARBA00022692"/>
    </source>
</evidence>
<sequence>MGALGNGRRGGRSPPLLLGALIACILLLGFNYWVTSSRNEELQVKVLELETRARRVVAEKEAAEQAVQERQSEVEAQIQRQNEQVARMESSYKKQQESAQEAWEEEKAKLQLNISSSAKAVQDMKNELKTLLEDLGKAQRELQSCQGNLESMTKKFTFDLTQCNTQILAQRESCAEKVATAKQEAEKKYQKLPPSVPNQSQKDTLTQNAVSPKEAEPRKVAQNESVKVQTEVQNTEPEPKADNKTSTDIELETNKIVEGKAEAEAPEPVKDADGANPAAPPSSKPVTEKVKPVEVKIPSDQPSSRAEADAKTGEVDVKEKIRQDPMDDDMVIGEEKQEDYDADAQEMEEEEKDEQFIDKEKERAEQDLRQELADYNGDEENEPEFEADKQAQLSQM</sequence>
<reference evidence="12" key="1">
    <citation type="submission" date="2025-08" db="UniProtKB">
        <authorList>
            <consortium name="RefSeq"/>
        </authorList>
    </citation>
    <scope>IDENTIFICATION</scope>
</reference>
<dbReference type="AlphaFoldDB" id="A0A6J2W355"/>
<dbReference type="InterPro" id="IPR026139">
    <property type="entry name" value="GOLM1/CASC4"/>
</dbReference>
<keyword evidence="6 8" id="KW-0175">Coiled coil</keyword>
<protein>
    <submittedName>
        <fullName evidence="12">Golgi membrane protein 1</fullName>
    </submittedName>
</protein>
<feature type="compositionally biased region" description="Polar residues" evidence="9">
    <location>
        <begin position="222"/>
        <end position="236"/>
    </location>
</feature>
<keyword evidence="3 10" id="KW-0812">Transmembrane</keyword>
<evidence type="ECO:0000256" key="10">
    <source>
        <dbReference type="SAM" id="Phobius"/>
    </source>
</evidence>
<dbReference type="PRINTS" id="PR02084">
    <property type="entry name" value="GOLM1CASC4"/>
</dbReference>
<evidence type="ECO:0000256" key="2">
    <source>
        <dbReference type="ARBA" id="ARBA00007474"/>
    </source>
</evidence>
<evidence type="ECO:0000256" key="1">
    <source>
        <dbReference type="ARBA" id="ARBA00004606"/>
    </source>
</evidence>
<accession>A0A6J2W355</accession>
<dbReference type="FunCoup" id="A0A6J2W355">
    <property type="interactions" value="674"/>
</dbReference>
<organism evidence="11 12">
    <name type="scientific">Chanos chanos</name>
    <name type="common">Milkfish</name>
    <name type="synonym">Mugil chanos</name>
    <dbReference type="NCBI Taxonomy" id="29144"/>
    <lineage>
        <taxon>Eukaryota</taxon>
        <taxon>Metazoa</taxon>
        <taxon>Chordata</taxon>
        <taxon>Craniata</taxon>
        <taxon>Vertebrata</taxon>
        <taxon>Euteleostomi</taxon>
        <taxon>Actinopterygii</taxon>
        <taxon>Neopterygii</taxon>
        <taxon>Teleostei</taxon>
        <taxon>Ostariophysi</taxon>
        <taxon>Gonorynchiformes</taxon>
        <taxon>Chanidae</taxon>
        <taxon>Chanos</taxon>
    </lineage>
</organism>
<feature type="compositionally biased region" description="Polar residues" evidence="9">
    <location>
        <begin position="197"/>
        <end position="210"/>
    </location>
</feature>
<evidence type="ECO:0000256" key="7">
    <source>
        <dbReference type="ARBA" id="ARBA00023136"/>
    </source>
</evidence>
<dbReference type="CTD" id="51280"/>
<evidence type="ECO:0000313" key="12">
    <source>
        <dbReference type="RefSeq" id="XP_030639785.1"/>
    </source>
</evidence>
<comment type="similarity">
    <text evidence="2">Belongs to the GOLM family.</text>
</comment>
<dbReference type="PANTHER" id="PTHR15896">
    <property type="entry name" value="GOLGI PHOSPHOPROTEIN 2/GP73-RELATED"/>
    <property type="match status" value="1"/>
</dbReference>
<keyword evidence="5 10" id="KW-1133">Transmembrane helix</keyword>